<protein>
    <recommendedName>
        <fullName evidence="8">VTT domain-containing protein</fullName>
    </recommendedName>
</protein>
<proteinExistence type="inferred from homology"/>
<feature type="transmembrane region" description="Helical" evidence="7">
    <location>
        <begin position="7"/>
        <end position="35"/>
    </location>
</feature>
<keyword evidence="5 7" id="KW-1133">Transmembrane helix</keyword>
<dbReference type="Pfam" id="PF09335">
    <property type="entry name" value="VTT_dom"/>
    <property type="match status" value="1"/>
</dbReference>
<feature type="transmembrane region" description="Helical" evidence="7">
    <location>
        <begin position="172"/>
        <end position="193"/>
    </location>
</feature>
<feature type="transmembrane region" description="Helical" evidence="7">
    <location>
        <begin position="55"/>
        <end position="77"/>
    </location>
</feature>
<dbReference type="STRING" id="1802440.A2569_02640"/>
<evidence type="ECO:0000313" key="9">
    <source>
        <dbReference type="EMBL" id="OHA60824.1"/>
    </source>
</evidence>
<evidence type="ECO:0000256" key="6">
    <source>
        <dbReference type="ARBA" id="ARBA00023136"/>
    </source>
</evidence>
<feature type="transmembrane region" description="Helical" evidence="7">
    <location>
        <begin position="143"/>
        <end position="166"/>
    </location>
</feature>
<keyword evidence="4 7" id="KW-0812">Transmembrane</keyword>
<sequence length="196" mass="21646">MFELFDVVALVQWGGYLGVAAIIFAESGLFFGFFLPGDSLLFTAGFLASQGYLNFWLLAPLLFIAAAAGDSVGYAFGYRVGPALFSRPDSRFFRHEHLIRTQKFFEKYGARAVVLARFMPIVRTFTPILAGVGKMRYASFLTYNLAGAGLWAVGVTGVGYFLGSAVPGIDRYLFPIIITIIIISILPSCYEYLKRK</sequence>
<dbReference type="GO" id="GO:0005886">
    <property type="term" value="C:plasma membrane"/>
    <property type="evidence" value="ECO:0007669"/>
    <property type="project" value="UniProtKB-SubCell"/>
</dbReference>
<dbReference type="EMBL" id="MHTL01000008">
    <property type="protein sequence ID" value="OHA60824.1"/>
    <property type="molecule type" value="Genomic_DNA"/>
</dbReference>
<comment type="similarity">
    <text evidence="2 7">Belongs to the DedA family.</text>
</comment>
<organism evidence="9 10">
    <name type="scientific">Candidatus Vogelbacteria bacterium RIFOXYD1_FULL_51_18</name>
    <dbReference type="NCBI Taxonomy" id="1802440"/>
    <lineage>
        <taxon>Bacteria</taxon>
        <taxon>Candidatus Vogeliibacteriota</taxon>
    </lineage>
</organism>
<evidence type="ECO:0000256" key="4">
    <source>
        <dbReference type="ARBA" id="ARBA00022692"/>
    </source>
</evidence>
<dbReference type="InterPro" id="IPR032816">
    <property type="entry name" value="VTT_dom"/>
</dbReference>
<keyword evidence="3 7" id="KW-1003">Cell membrane</keyword>
<evidence type="ECO:0000256" key="5">
    <source>
        <dbReference type="ARBA" id="ARBA00022989"/>
    </source>
</evidence>
<dbReference type="PANTHER" id="PTHR30353:SF0">
    <property type="entry name" value="TRANSMEMBRANE PROTEIN"/>
    <property type="match status" value="1"/>
</dbReference>
<evidence type="ECO:0000256" key="1">
    <source>
        <dbReference type="ARBA" id="ARBA00004651"/>
    </source>
</evidence>
<dbReference type="Proteomes" id="UP000177090">
    <property type="component" value="Unassembled WGS sequence"/>
</dbReference>
<accession>A0A1G2QJK0</accession>
<dbReference type="PANTHER" id="PTHR30353">
    <property type="entry name" value="INNER MEMBRANE PROTEIN DEDA-RELATED"/>
    <property type="match status" value="1"/>
</dbReference>
<reference evidence="9 10" key="1">
    <citation type="journal article" date="2016" name="Nat. Commun.">
        <title>Thousands of microbial genomes shed light on interconnected biogeochemical processes in an aquifer system.</title>
        <authorList>
            <person name="Anantharaman K."/>
            <person name="Brown C.T."/>
            <person name="Hug L.A."/>
            <person name="Sharon I."/>
            <person name="Castelle C.J."/>
            <person name="Probst A.J."/>
            <person name="Thomas B.C."/>
            <person name="Singh A."/>
            <person name="Wilkins M.J."/>
            <person name="Karaoz U."/>
            <person name="Brodie E.L."/>
            <person name="Williams K.H."/>
            <person name="Hubbard S.S."/>
            <person name="Banfield J.F."/>
        </authorList>
    </citation>
    <scope>NUCLEOTIDE SEQUENCE [LARGE SCALE GENOMIC DNA]</scope>
</reference>
<dbReference type="AlphaFoldDB" id="A0A1G2QJK0"/>
<name>A0A1G2QJK0_9BACT</name>
<dbReference type="InterPro" id="IPR032818">
    <property type="entry name" value="DedA-like"/>
</dbReference>
<keyword evidence="6 7" id="KW-0472">Membrane</keyword>
<feature type="domain" description="VTT" evidence="8">
    <location>
        <begin position="35"/>
        <end position="160"/>
    </location>
</feature>
<evidence type="ECO:0000256" key="3">
    <source>
        <dbReference type="ARBA" id="ARBA00022475"/>
    </source>
</evidence>
<evidence type="ECO:0000313" key="10">
    <source>
        <dbReference type="Proteomes" id="UP000177090"/>
    </source>
</evidence>
<evidence type="ECO:0000256" key="2">
    <source>
        <dbReference type="ARBA" id="ARBA00010792"/>
    </source>
</evidence>
<comment type="subcellular location">
    <subcellularLocation>
        <location evidence="1 7">Cell membrane</location>
        <topology evidence="1 7">Multi-pass membrane protein</topology>
    </subcellularLocation>
</comment>
<evidence type="ECO:0000256" key="7">
    <source>
        <dbReference type="RuleBase" id="RU367016"/>
    </source>
</evidence>
<gene>
    <name evidence="9" type="ORF">A2569_02640</name>
</gene>
<comment type="caution">
    <text evidence="9">The sequence shown here is derived from an EMBL/GenBank/DDBJ whole genome shotgun (WGS) entry which is preliminary data.</text>
</comment>
<evidence type="ECO:0000259" key="8">
    <source>
        <dbReference type="Pfam" id="PF09335"/>
    </source>
</evidence>